<proteinExistence type="predicted"/>
<dbReference type="EMBL" id="MCFI01000037">
    <property type="protein sequence ID" value="ORY73204.1"/>
    <property type="molecule type" value="Genomic_DNA"/>
</dbReference>
<name>A0A1Y2EPK3_PROLT</name>
<reference evidence="1 2" key="1">
    <citation type="submission" date="2016-07" db="EMBL/GenBank/DDBJ databases">
        <title>Pervasive Adenine N6-methylation of Active Genes in Fungi.</title>
        <authorList>
            <consortium name="DOE Joint Genome Institute"/>
            <person name="Mondo S.J."/>
            <person name="Dannebaum R.O."/>
            <person name="Kuo R.C."/>
            <person name="Labutti K."/>
            <person name="Haridas S."/>
            <person name="Kuo A."/>
            <person name="Salamov A."/>
            <person name="Ahrendt S.R."/>
            <person name="Lipzen A."/>
            <person name="Sullivan W."/>
            <person name="Andreopoulos W.B."/>
            <person name="Clum A."/>
            <person name="Lindquist E."/>
            <person name="Daum C."/>
            <person name="Ramamoorthy G.K."/>
            <person name="Gryganskyi A."/>
            <person name="Culley D."/>
            <person name="Magnuson J.K."/>
            <person name="James T.Y."/>
            <person name="O'Malley M.A."/>
            <person name="Stajich J.E."/>
            <person name="Spatafora J.W."/>
            <person name="Visel A."/>
            <person name="Grigoriev I.V."/>
        </authorList>
    </citation>
    <scope>NUCLEOTIDE SEQUENCE [LARGE SCALE GENOMIC DNA]</scope>
    <source>
        <strain evidence="1 2">12-1054</strain>
    </source>
</reference>
<comment type="caution">
    <text evidence="1">The sequence shown here is derived from an EMBL/GenBank/DDBJ whole genome shotgun (WGS) entry which is preliminary data.</text>
</comment>
<gene>
    <name evidence="1" type="ORF">BCR37DRAFT_236604</name>
</gene>
<keyword evidence="2" id="KW-1185">Reference proteome</keyword>
<dbReference type="GeneID" id="63783124"/>
<dbReference type="Proteomes" id="UP000193685">
    <property type="component" value="Unassembled WGS sequence"/>
</dbReference>
<dbReference type="RefSeq" id="XP_040721797.1">
    <property type="nucleotide sequence ID" value="XM_040866525.1"/>
</dbReference>
<accession>A0A1Y2EPK3</accession>
<protein>
    <submittedName>
        <fullName evidence="1">Uncharacterized protein</fullName>
    </submittedName>
</protein>
<dbReference type="AlphaFoldDB" id="A0A1Y2EPK3"/>
<evidence type="ECO:0000313" key="2">
    <source>
        <dbReference type="Proteomes" id="UP000193685"/>
    </source>
</evidence>
<evidence type="ECO:0000313" key="1">
    <source>
        <dbReference type="EMBL" id="ORY73204.1"/>
    </source>
</evidence>
<sequence length="117" mass="13114">MYSLVCCSAALCTCPIARANYGARFDMTPALRHSQFILQIYKSYLNNKLWMAKGTIHIQQNCNGVIDVARSSGRAVDRMSMGVRCGVGQRRKKVARSAYFWQDILLCDCPAAGRFKV</sequence>
<organism evidence="1 2">
    <name type="scientific">Protomyces lactucae-debilis</name>
    <dbReference type="NCBI Taxonomy" id="2754530"/>
    <lineage>
        <taxon>Eukaryota</taxon>
        <taxon>Fungi</taxon>
        <taxon>Dikarya</taxon>
        <taxon>Ascomycota</taxon>
        <taxon>Taphrinomycotina</taxon>
        <taxon>Taphrinomycetes</taxon>
        <taxon>Taphrinales</taxon>
        <taxon>Protomycetaceae</taxon>
        <taxon>Protomyces</taxon>
    </lineage>
</organism>